<proteinExistence type="predicted"/>
<dbReference type="Proteomes" id="UP000031532">
    <property type="component" value="Unassembled WGS sequence"/>
</dbReference>
<dbReference type="OrthoDB" id="419808at2"/>
<dbReference type="RefSeq" id="WP_039714155.1">
    <property type="nucleotide sequence ID" value="NZ_JTJC03000003.1"/>
</dbReference>
<evidence type="ECO:0000313" key="2">
    <source>
        <dbReference type="Proteomes" id="UP000031532"/>
    </source>
</evidence>
<organism evidence="1 2">
    <name type="scientific">Scytonema millei VB511283</name>
    <dbReference type="NCBI Taxonomy" id="1245923"/>
    <lineage>
        <taxon>Bacteria</taxon>
        <taxon>Bacillati</taxon>
        <taxon>Cyanobacteriota</taxon>
        <taxon>Cyanophyceae</taxon>
        <taxon>Nostocales</taxon>
        <taxon>Scytonemataceae</taxon>
        <taxon>Scytonema</taxon>
    </lineage>
</organism>
<keyword evidence="2" id="KW-1185">Reference proteome</keyword>
<dbReference type="EMBL" id="JTJC03000003">
    <property type="protein sequence ID" value="NHC35334.1"/>
    <property type="molecule type" value="Genomic_DNA"/>
</dbReference>
<gene>
    <name evidence="1" type="ORF">QH73_0011800</name>
</gene>
<sequence length="301" mass="34796">MQQNFSSNSEEKITLPLIHTLDKTELSFSHAFFQTAQTLYSYLQDIQLLSASIFNMSTEPYAIAIVSLFSKMIQSYYSYVLLEIHRERVGSQVLIEHLYSAAITLVYLLENSERQIFDEYVSGSIGQASILLQKIEAQLQPVSNNLELALLCEWLKTFMSKSELLATNCQLPNLTVDLWNLETFDMTNQRAASMGLDFLSNPARQMVHKITPGSWLDVRINYFNAIRSRQSELKKIDFQQLRDASHLCLHATKVFLEEVDCFADNKAEVQRKQQSLSRFFEWFYQAHQVYSCHNDVSLELN</sequence>
<dbReference type="AlphaFoldDB" id="A0A9X5E535"/>
<accession>A0A9X5E535</accession>
<comment type="caution">
    <text evidence="1">The sequence shown here is derived from an EMBL/GenBank/DDBJ whole genome shotgun (WGS) entry which is preliminary data.</text>
</comment>
<reference evidence="1 2" key="1">
    <citation type="journal article" date="2015" name="Genome Announc.">
        <title>Draft Genome Sequence of the Terrestrial Cyanobacterium Scytonema millei VB511283, Isolated from Eastern India.</title>
        <authorList>
            <person name="Sen D."/>
            <person name="Chandrababunaidu M.M."/>
            <person name="Singh D."/>
            <person name="Sanghi N."/>
            <person name="Ghorai A."/>
            <person name="Mishra G.P."/>
            <person name="Madduluri M."/>
            <person name="Adhikary S.P."/>
            <person name="Tripathy S."/>
        </authorList>
    </citation>
    <scope>NUCLEOTIDE SEQUENCE [LARGE SCALE GENOMIC DNA]</scope>
    <source>
        <strain evidence="1 2">VB511283</strain>
    </source>
</reference>
<name>A0A9X5E535_9CYAN</name>
<protein>
    <submittedName>
        <fullName evidence="1">Uncharacterized protein</fullName>
    </submittedName>
</protein>
<evidence type="ECO:0000313" key="1">
    <source>
        <dbReference type="EMBL" id="NHC35334.1"/>
    </source>
</evidence>